<dbReference type="AlphaFoldDB" id="R8BTQ2"/>
<dbReference type="GO" id="GO:0006397">
    <property type="term" value="P:mRNA processing"/>
    <property type="evidence" value="ECO:0007669"/>
    <property type="project" value="UniProtKB-KW"/>
</dbReference>
<evidence type="ECO:0000256" key="5">
    <source>
        <dbReference type="ARBA" id="ARBA00023163"/>
    </source>
</evidence>
<proteinExistence type="inferred from homology"/>
<evidence type="ECO:0000256" key="3">
    <source>
        <dbReference type="ARBA" id="ARBA00022664"/>
    </source>
</evidence>
<dbReference type="InterPro" id="IPR006786">
    <property type="entry name" value="Pinin_SDK_MemA"/>
</dbReference>
<feature type="compositionally biased region" description="Basic and acidic residues" evidence="8">
    <location>
        <begin position="296"/>
        <end position="305"/>
    </location>
</feature>
<evidence type="ECO:0000313" key="11">
    <source>
        <dbReference type="Proteomes" id="UP000014074"/>
    </source>
</evidence>
<dbReference type="KEGG" id="tmn:UCRPA7_1751"/>
<evidence type="ECO:0000256" key="7">
    <source>
        <dbReference type="ARBA" id="ARBA00023242"/>
    </source>
</evidence>
<evidence type="ECO:0000256" key="2">
    <source>
        <dbReference type="ARBA" id="ARBA00010386"/>
    </source>
</evidence>
<feature type="compositionally biased region" description="Basic and acidic residues" evidence="8">
    <location>
        <begin position="63"/>
        <end position="104"/>
    </location>
</feature>
<feature type="region of interest" description="Disordered" evidence="8">
    <location>
        <begin position="259"/>
        <end position="317"/>
    </location>
</feature>
<dbReference type="HOGENOM" id="CLU_049352_0_0_1"/>
<keyword evidence="5" id="KW-0804">Transcription</keyword>
<keyword evidence="3" id="KW-0507">mRNA processing</keyword>
<keyword evidence="6" id="KW-0508">mRNA splicing</keyword>
<feature type="compositionally biased region" description="Acidic residues" evidence="8">
    <location>
        <begin position="306"/>
        <end position="317"/>
    </location>
</feature>
<evidence type="ECO:0000256" key="6">
    <source>
        <dbReference type="ARBA" id="ARBA00023187"/>
    </source>
</evidence>
<evidence type="ECO:0000259" key="9">
    <source>
        <dbReference type="Pfam" id="PF04696"/>
    </source>
</evidence>
<dbReference type="GeneID" id="19321932"/>
<dbReference type="GO" id="GO:0071013">
    <property type="term" value="C:catalytic step 2 spliceosome"/>
    <property type="evidence" value="ECO:0007669"/>
    <property type="project" value="TreeGrafter"/>
</dbReference>
<comment type="subcellular location">
    <subcellularLocation>
        <location evidence="1">Nucleus</location>
    </subcellularLocation>
</comment>
<dbReference type="PANTHER" id="PTHR12707">
    <property type="entry name" value="PINN"/>
    <property type="match status" value="1"/>
</dbReference>
<dbReference type="PANTHER" id="PTHR12707:SF0">
    <property type="entry name" value="PININ"/>
    <property type="match status" value="1"/>
</dbReference>
<evidence type="ECO:0000256" key="8">
    <source>
        <dbReference type="SAM" id="MobiDB-lite"/>
    </source>
</evidence>
<dbReference type="EMBL" id="KB932902">
    <property type="protein sequence ID" value="EOO02768.1"/>
    <property type="molecule type" value="Genomic_DNA"/>
</dbReference>
<keyword evidence="4" id="KW-0805">Transcription regulation</keyword>
<dbReference type="eggNOG" id="KOG3756">
    <property type="taxonomic scope" value="Eukaryota"/>
</dbReference>
<sequence>MSAGVAADAPILEPPSPTANLDKVQGTSQKRKSISESPPPAEESSSKRVKLDGQDGGRQSPQESRRDRDVYRNGRDTGREAHDDHSRKRDASPRRSRDEPRRESFTSTGDRSGKFSTEEKKRGQRLFGGLLSTLSQTTSNSQQKRRLEIERRQQEKAHQQKREDDKRRADKLSKLNTVRKVEQVKFDEQVMRTRHSNMRAMAHSLQTRSEPKLFYRPWELTAAQEDKIQDQIRDTEADIADEVQRFKRRKEARLKDLGVEFPPESSDMVGDPVDDRSNDAQAGTIDHRPVAQPPKIGHEKDHDEDVMVEAEEDTVIY</sequence>
<comment type="similarity">
    <text evidence="2">Belongs to the pinin family.</text>
</comment>
<dbReference type="OrthoDB" id="330772at2759"/>
<reference evidence="11" key="1">
    <citation type="journal article" date="2013" name="Genome Announc.">
        <title>Draft genome sequence of the ascomycete Phaeoacremonium aleophilum strain UCR-PA7, a causal agent of the esca disease complex in grapevines.</title>
        <authorList>
            <person name="Blanco-Ulate B."/>
            <person name="Rolshausen P."/>
            <person name="Cantu D."/>
        </authorList>
    </citation>
    <scope>NUCLEOTIDE SEQUENCE [LARGE SCALE GENOMIC DNA]</scope>
    <source>
        <strain evidence="11">UCR-PA7</strain>
    </source>
</reference>
<dbReference type="RefSeq" id="XP_007912521.1">
    <property type="nucleotide sequence ID" value="XM_007914330.1"/>
</dbReference>
<dbReference type="GO" id="GO:0008380">
    <property type="term" value="P:RNA splicing"/>
    <property type="evidence" value="ECO:0007669"/>
    <property type="project" value="UniProtKB-KW"/>
</dbReference>
<feature type="compositionally biased region" description="Basic and acidic residues" evidence="8">
    <location>
        <begin position="145"/>
        <end position="176"/>
    </location>
</feature>
<evidence type="ECO:0000256" key="4">
    <source>
        <dbReference type="ARBA" id="ARBA00023015"/>
    </source>
</evidence>
<name>R8BTQ2_PHAM7</name>
<dbReference type="Pfam" id="PF04696">
    <property type="entry name" value="Pinin_SDK_memA"/>
    <property type="match status" value="1"/>
</dbReference>
<keyword evidence="7" id="KW-0539">Nucleus</keyword>
<feature type="domain" description="Pinin/SDK/MemA protein" evidence="9">
    <location>
        <begin position="118"/>
        <end position="232"/>
    </location>
</feature>
<protein>
    <submittedName>
        <fullName evidence="10">Putative nuclear protein</fullName>
    </submittedName>
</protein>
<evidence type="ECO:0000313" key="10">
    <source>
        <dbReference type="EMBL" id="EOO02768.1"/>
    </source>
</evidence>
<dbReference type="InterPro" id="IPR039853">
    <property type="entry name" value="Pinin"/>
</dbReference>
<feature type="compositionally biased region" description="Basic and acidic residues" evidence="8">
    <location>
        <begin position="44"/>
        <end position="55"/>
    </location>
</feature>
<organism evidence="10 11">
    <name type="scientific">Phaeoacremonium minimum (strain UCR-PA7)</name>
    <name type="common">Esca disease fungus</name>
    <name type="synonym">Togninia minima</name>
    <dbReference type="NCBI Taxonomy" id="1286976"/>
    <lineage>
        <taxon>Eukaryota</taxon>
        <taxon>Fungi</taxon>
        <taxon>Dikarya</taxon>
        <taxon>Ascomycota</taxon>
        <taxon>Pezizomycotina</taxon>
        <taxon>Sordariomycetes</taxon>
        <taxon>Sordariomycetidae</taxon>
        <taxon>Togniniales</taxon>
        <taxon>Togniniaceae</taxon>
        <taxon>Phaeoacremonium</taxon>
    </lineage>
</organism>
<dbReference type="Proteomes" id="UP000014074">
    <property type="component" value="Unassembled WGS sequence"/>
</dbReference>
<feature type="compositionally biased region" description="Low complexity" evidence="8">
    <location>
        <begin position="130"/>
        <end position="142"/>
    </location>
</feature>
<accession>R8BTQ2</accession>
<feature type="compositionally biased region" description="Basic and acidic residues" evidence="8">
    <location>
        <begin position="111"/>
        <end position="121"/>
    </location>
</feature>
<evidence type="ECO:0000256" key="1">
    <source>
        <dbReference type="ARBA" id="ARBA00004123"/>
    </source>
</evidence>
<gene>
    <name evidence="10" type="ORF">UCRPA7_1751</name>
</gene>
<keyword evidence="11" id="KW-1185">Reference proteome</keyword>
<feature type="region of interest" description="Disordered" evidence="8">
    <location>
        <begin position="1"/>
        <end position="176"/>
    </location>
</feature>